<keyword evidence="2" id="KW-1185">Reference proteome</keyword>
<sequence>MVEGLISGSHQAEQAGFETAAIAVIARVVSGSFFLAAMSSYQCCVSSCNKNLRGDVYWVQQISLNGDWSQRRHGVSTIFRVALL</sequence>
<name>A0YDI4_9GAMM</name>
<accession>A0YDI4</accession>
<dbReference type="EMBL" id="AAVT01000004">
    <property type="protein sequence ID" value="EAW31287.1"/>
    <property type="molecule type" value="Genomic_DNA"/>
</dbReference>
<comment type="caution">
    <text evidence="1">The sequence shown here is derived from an EMBL/GenBank/DDBJ whole genome shotgun (WGS) entry which is preliminary data.</text>
</comment>
<gene>
    <name evidence="1" type="ORF">GP2143_04163</name>
</gene>
<reference evidence="1 2" key="1">
    <citation type="journal article" date="2010" name="J. Bacteriol.">
        <title>Genome sequence of the oligotrophic marine Gammaproteobacterium HTCC2143, isolated from the Oregon Coast.</title>
        <authorList>
            <person name="Oh H.M."/>
            <person name="Kang I."/>
            <person name="Ferriera S."/>
            <person name="Giovannoni S.J."/>
            <person name="Cho J.C."/>
        </authorList>
    </citation>
    <scope>NUCLEOTIDE SEQUENCE [LARGE SCALE GENOMIC DNA]</scope>
    <source>
        <strain evidence="1 2">HTCC2143</strain>
    </source>
</reference>
<dbReference type="STRING" id="247633.GP2143_04163"/>
<proteinExistence type="predicted"/>
<evidence type="ECO:0000313" key="1">
    <source>
        <dbReference type="EMBL" id="EAW31287.1"/>
    </source>
</evidence>
<dbReference type="Proteomes" id="UP000004931">
    <property type="component" value="Unassembled WGS sequence"/>
</dbReference>
<protein>
    <submittedName>
        <fullName evidence="1">Uncharacterized protein</fullName>
    </submittedName>
</protein>
<dbReference type="AlphaFoldDB" id="A0YDI4"/>
<organism evidence="1 2">
    <name type="scientific">marine gamma proteobacterium HTCC2143</name>
    <dbReference type="NCBI Taxonomy" id="247633"/>
    <lineage>
        <taxon>Bacteria</taxon>
        <taxon>Pseudomonadati</taxon>
        <taxon>Pseudomonadota</taxon>
        <taxon>Gammaproteobacteria</taxon>
        <taxon>Cellvibrionales</taxon>
        <taxon>Spongiibacteraceae</taxon>
        <taxon>BD1-7 clade</taxon>
    </lineage>
</organism>
<evidence type="ECO:0000313" key="2">
    <source>
        <dbReference type="Proteomes" id="UP000004931"/>
    </source>
</evidence>